<dbReference type="InParanoid" id="F7AI41"/>
<sequence>MGPDAEATGAAQDSVVLVAQGVGNTRHQLLPGSLDLGAEVLAEVTGQDHDQHVTQTLVHVQLVAVQFAQLGKGALEVVEVLQGIAEGGQHLSTMGLDLGVAHHSAGGGQVTKGFEEPLGPGVVPAKGFATQLIDVHFPPQVGDGTLLTTTQMHHFVGFASSLEDADVQRLGCSVPTEPAFSRCGETCWV</sequence>
<dbReference type="GO" id="GO:0005833">
    <property type="term" value="C:hemoglobin complex"/>
    <property type="evidence" value="ECO:0000318"/>
    <property type="project" value="GO_Central"/>
</dbReference>
<name>F7AI41_ORNAN</name>
<evidence type="ECO:0000313" key="2">
    <source>
        <dbReference type="Proteomes" id="UP000002279"/>
    </source>
</evidence>
<dbReference type="Bgee" id="ENSOANG00000002427">
    <property type="expression patterns" value="Expressed in cerebellum"/>
</dbReference>
<reference evidence="1" key="3">
    <citation type="submission" date="2025-09" db="UniProtKB">
        <authorList>
            <consortium name="Ensembl"/>
        </authorList>
    </citation>
    <scope>IDENTIFICATION</scope>
    <source>
        <strain evidence="1">Glennie</strain>
    </source>
</reference>
<proteinExistence type="predicted"/>
<dbReference type="HOGENOM" id="CLU_003827_10_0_1"/>
<dbReference type="GO" id="GO:0048821">
    <property type="term" value="P:erythrocyte development"/>
    <property type="evidence" value="ECO:0000318"/>
    <property type="project" value="GO_Central"/>
</dbReference>
<keyword evidence="2" id="KW-1185">Reference proteome</keyword>
<accession>F7AI41</accession>
<dbReference type="Proteomes" id="UP000002279">
    <property type="component" value="Chromosome 2"/>
</dbReference>
<reference evidence="1 2" key="1">
    <citation type="journal article" date="2008" name="Nature">
        <title>Genome analysis of the platypus reveals unique signatures of evolution.</title>
        <authorList>
            <person name="Warren W.C."/>
            <person name="Hillier L.W."/>
            <person name="Marshall Graves J.A."/>
            <person name="Birney E."/>
            <person name="Ponting C.P."/>
            <person name="Grutzner F."/>
            <person name="Belov K."/>
            <person name="Miller W."/>
            <person name="Clarke L."/>
            <person name="Chinwalla A.T."/>
            <person name="Yang S.P."/>
            <person name="Heger A."/>
            <person name="Locke D.P."/>
            <person name="Miethke P."/>
            <person name="Waters P.D."/>
            <person name="Veyrunes F."/>
            <person name="Fulton L."/>
            <person name="Fulton B."/>
            <person name="Graves T."/>
            <person name="Wallis J."/>
            <person name="Puente X.S."/>
            <person name="Lopez-Otin C."/>
            <person name="Ordonez G.R."/>
            <person name="Eichler E.E."/>
            <person name="Chen L."/>
            <person name="Cheng Z."/>
            <person name="Deakin J.E."/>
            <person name="Alsop A."/>
            <person name="Thompson K."/>
            <person name="Kirby P."/>
            <person name="Papenfuss A.T."/>
            <person name="Wakefield M.J."/>
            <person name="Olender T."/>
            <person name="Lancet D."/>
            <person name="Huttley G.A."/>
            <person name="Smit A.F."/>
            <person name="Pask A."/>
            <person name="Temple-Smith P."/>
            <person name="Batzer M.A."/>
            <person name="Walker J.A."/>
            <person name="Konkel M.K."/>
            <person name="Harris R.S."/>
            <person name="Whittington C.M."/>
            <person name="Wong E.S."/>
            <person name="Gemmell N.J."/>
            <person name="Buschiazzo E."/>
            <person name="Vargas Jentzsch I.M."/>
            <person name="Merkel A."/>
            <person name="Schmitz J."/>
            <person name="Zemann A."/>
            <person name="Churakov G."/>
            <person name="Kriegs J.O."/>
            <person name="Brosius J."/>
            <person name="Murchison E.P."/>
            <person name="Sachidanandam R."/>
            <person name="Smith C."/>
            <person name="Hannon G.J."/>
            <person name="Tsend-Ayush E."/>
            <person name="McMillan D."/>
            <person name="Attenborough R."/>
            <person name="Rens W."/>
            <person name="Ferguson-Smith M."/>
            <person name="Lefevre C.M."/>
            <person name="Sharp J.A."/>
            <person name="Nicholas K.R."/>
            <person name="Ray D.A."/>
            <person name="Kube M."/>
            <person name="Reinhardt R."/>
            <person name="Pringle T.H."/>
            <person name="Taylor J."/>
            <person name="Jones R.C."/>
            <person name="Nixon B."/>
            <person name="Dacheux J.L."/>
            <person name="Niwa H."/>
            <person name="Sekita Y."/>
            <person name="Huang X."/>
            <person name="Stark A."/>
            <person name="Kheradpour P."/>
            <person name="Kellis M."/>
            <person name="Flicek P."/>
            <person name="Chen Y."/>
            <person name="Webber C."/>
            <person name="Hardison R."/>
            <person name="Nelson J."/>
            <person name="Hallsworth-Pepin K."/>
            <person name="Delehaunty K."/>
            <person name="Markovic C."/>
            <person name="Minx P."/>
            <person name="Feng Y."/>
            <person name="Kremitzki C."/>
            <person name="Mitreva M."/>
            <person name="Glasscock J."/>
            <person name="Wylie T."/>
            <person name="Wohldmann P."/>
            <person name="Thiru P."/>
            <person name="Nhan M.N."/>
            <person name="Pohl C.S."/>
            <person name="Smith S.M."/>
            <person name="Hou S."/>
            <person name="Nefedov M."/>
            <person name="de Jong P.J."/>
            <person name="Renfree M.B."/>
            <person name="Mardis E.R."/>
            <person name="Wilson R.K."/>
        </authorList>
    </citation>
    <scope>NUCLEOTIDE SEQUENCE [LARGE SCALE GENOMIC DNA]</scope>
    <source>
        <strain evidence="1 2">Glennie</strain>
    </source>
</reference>
<dbReference type="OMA" id="RCGETCW"/>
<dbReference type="AlphaFoldDB" id="F7AI41"/>
<dbReference type="eggNOG" id="KOG3378">
    <property type="taxonomic scope" value="Eukaryota"/>
</dbReference>
<organism evidence="1 2">
    <name type="scientific">Ornithorhynchus anatinus</name>
    <name type="common">Duckbill platypus</name>
    <dbReference type="NCBI Taxonomy" id="9258"/>
    <lineage>
        <taxon>Eukaryota</taxon>
        <taxon>Metazoa</taxon>
        <taxon>Chordata</taxon>
        <taxon>Craniata</taxon>
        <taxon>Vertebrata</taxon>
        <taxon>Euteleostomi</taxon>
        <taxon>Mammalia</taxon>
        <taxon>Monotremata</taxon>
        <taxon>Ornithorhynchidae</taxon>
        <taxon>Ornithorhynchus</taxon>
    </lineage>
</organism>
<dbReference type="GO" id="GO:0031838">
    <property type="term" value="C:haptoglobin-hemoglobin complex"/>
    <property type="evidence" value="ECO:0000318"/>
    <property type="project" value="GO_Central"/>
</dbReference>
<dbReference type="Ensembl" id="ENSOANT00000003846.2">
    <property type="protein sequence ID" value="ENSOANP00000003845.2"/>
    <property type="gene ID" value="ENSOANG00000002427.2"/>
</dbReference>
<reference evidence="1" key="2">
    <citation type="submission" date="2025-08" db="UniProtKB">
        <authorList>
            <consortium name="Ensembl"/>
        </authorList>
    </citation>
    <scope>IDENTIFICATION</scope>
    <source>
        <strain evidence="1">Glennie</strain>
    </source>
</reference>
<dbReference type="GeneTree" id="ENSGT00390000010849"/>
<evidence type="ECO:0000313" key="1">
    <source>
        <dbReference type="Ensembl" id="ENSOANP00000003845.2"/>
    </source>
</evidence>
<dbReference type="GO" id="GO:0015671">
    <property type="term" value="P:oxygen transport"/>
    <property type="evidence" value="ECO:0000318"/>
    <property type="project" value="GO_Central"/>
</dbReference>
<dbReference type="GO" id="GO:0020037">
    <property type="term" value="F:heme binding"/>
    <property type="evidence" value="ECO:0000318"/>
    <property type="project" value="GO_Central"/>
</dbReference>
<protein>
    <submittedName>
        <fullName evidence="1">Uncharacterized protein</fullName>
    </submittedName>
</protein>
<dbReference type="GO" id="GO:0005344">
    <property type="term" value="F:oxygen carrier activity"/>
    <property type="evidence" value="ECO:0000318"/>
    <property type="project" value="GO_Central"/>
</dbReference>